<dbReference type="AlphaFoldDB" id="A0A350H850"/>
<dbReference type="Proteomes" id="UP000264062">
    <property type="component" value="Unassembled WGS sequence"/>
</dbReference>
<sequence length="162" mass="18825">MTGFSMPAYTTRFYSDSEDDFTVQTMFDTIIDNQNYKEVYFNSTLVLLLYSEQYIYRRFEFAGTDIVAPFLNQVVIEGMKDYKKSENSIYSYEYNFRVDSLKSLAINDALYDNCYFVTTSVKVIKGDADTSFINKYALTHEDGIIAIFFEDSFMLLDSIVSN</sequence>
<reference evidence="1 2" key="1">
    <citation type="journal article" date="2018" name="Nat. Biotechnol.">
        <title>A standardized bacterial taxonomy based on genome phylogeny substantially revises the tree of life.</title>
        <authorList>
            <person name="Parks D.H."/>
            <person name="Chuvochina M."/>
            <person name="Waite D.W."/>
            <person name="Rinke C."/>
            <person name="Skarshewski A."/>
            <person name="Chaumeil P.A."/>
            <person name="Hugenholtz P."/>
        </authorList>
    </citation>
    <scope>NUCLEOTIDE SEQUENCE [LARGE SCALE GENOMIC DNA]</scope>
    <source>
        <strain evidence="1">UBA9956</strain>
    </source>
</reference>
<accession>A0A350H850</accession>
<comment type="caution">
    <text evidence="1">The sequence shown here is derived from an EMBL/GenBank/DDBJ whole genome shotgun (WGS) entry which is preliminary data.</text>
</comment>
<evidence type="ECO:0000313" key="2">
    <source>
        <dbReference type="Proteomes" id="UP000264062"/>
    </source>
</evidence>
<evidence type="ECO:0000313" key="1">
    <source>
        <dbReference type="EMBL" id="HAV91716.1"/>
    </source>
</evidence>
<protein>
    <submittedName>
        <fullName evidence="1">Uncharacterized protein</fullName>
    </submittedName>
</protein>
<name>A0A350H850_UNCW3</name>
<gene>
    <name evidence="1" type="ORF">DCW38_00840</name>
</gene>
<dbReference type="EMBL" id="DMZY01000027">
    <property type="protein sequence ID" value="HAV91716.1"/>
    <property type="molecule type" value="Genomic_DNA"/>
</dbReference>
<organism evidence="1 2">
    <name type="scientific">candidate division WOR-3 bacterium</name>
    <dbReference type="NCBI Taxonomy" id="2052148"/>
    <lineage>
        <taxon>Bacteria</taxon>
        <taxon>Bacteria division WOR-3</taxon>
    </lineage>
</organism>
<proteinExistence type="predicted"/>